<protein>
    <submittedName>
        <fullName evidence="2">Uncharacterized protein</fullName>
    </submittedName>
</protein>
<reference evidence="2 3" key="1">
    <citation type="journal article" date="2014" name="Genome Biol. Evol.">
        <title>Acetic acid bacteria genomes reveal functional traits for adaptation to life in insect guts.</title>
        <authorList>
            <person name="Chouaia B."/>
            <person name="Gaiarsa S."/>
            <person name="Crotti E."/>
            <person name="Comandatore F."/>
            <person name="Degli Esposti M."/>
            <person name="Ricci I."/>
            <person name="Alma A."/>
            <person name="Favia G."/>
            <person name="Bandi C."/>
            <person name="Daffonchio D."/>
        </authorList>
    </citation>
    <scope>NUCLEOTIDE SEQUENCE [LARGE SCALE GENOMIC DNA]</scope>
    <source>
        <strain evidence="3">AM169</strain>
    </source>
</reference>
<dbReference type="InterPro" id="IPR007577">
    <property type="entry name" value="GlycoTrfase_DXD_sugar-bd_CS"/>
</dbReference>
<dbReference type="AlphaFoldDB" id="A0A7U7G672"/>
<dbReference type="EMBL" id="CBLY010000006">
    <property type="protein sequence ID" value="CDG33902.1"/>
    <property type="molecule type" value="Genomic_DNA"/>
</dbReference>
<dbReference type="PANTHER" id="PTHR32385">
    <property type="entry name" value="MANNOSYL PHOSPHORYLINOSITOL CERAMIDE SYNTHASE"/>
    <property type="match status" value="1"/>
</dbReference>
<comment type="caution">
    <text evidence="2">The sequence shown here is derived from an EMBL/GenBank/DDBJ whole genome shotgun (WGS) entry which is preliminary data.</text>
</comment>
<reference evidence="2 3" key="2">
    <citation type="journal article" date="2014" name="PLoS ONE">
        <title>Evolution of mitochondria reconstructed from the energy metabolism of living bacteria.</title>
        <authorList>
            <person name="Degli Esposti M."/>
            <person name="Chouaia B."/>
            <person name="Comandatore F."/>
            <person name="Crotti E."/>
            <person name="Sassera D."/>
            <person name="Lievens P.M."/>
            <person name="Daffonchio D."/>
            <person name="Bandi C."/>
        </authorList>
    </citation>
    <scope>NUCLEOTIDE SEQUENCE [LARGE SCALE GENOMIC DNA]</scope>
    <source>
        <strain evidence="3">AM169</strain>
    </source>
</reference>
<organism evidence="2 3">
    <name type="scientific">Parasaccharibacter apium</name>
    <dbReference type="NCBI Taxonomy" id="1510841"/>
    <lineage>
        <taxon>Bacteria</taxon>
        <taxon>Pseudomonadati</taxon>
        <taxon>Pseudomonadota</taxon>
        <taxon>Alphaproteobacteria</taxon>
        <taxon>Acetobacterales</taxon>
        <taxon>Acetobacteraceae</taxon>
        <taxon>Parasaccharibacter</taxon>
    </lineage>
</organism>
<evidence type="ECO:0000313" key="3">
    <source>
        <dbReference type="Proteomes" id="UP000027590"/>
    </source>
</evidence>
<dbReference type="SUPFAM" id="SSF53448">
    <property type="entry name" value="Nucleotide-diphospho-sugar transferases"/>
    <property type="match status" value="1"/>
</dbReference>
<dbReference type="InterPro" id="IPR051706">
    <property type="entry name" value="Glycosyltransferase_domain"/>
</dbReference>
<dbReference type="Pfam" id="PF04488">
    <property type="entry name" value="Gly_transf_sug"/>
    <property type="match status" value="1"/>
</dbReference>
<dbReference type="GO" id="GO:0016020">
    <property type="term" value="C:membrane"/>
    <property type="evidence" value="ECO:0007669"/>
    <property type="project" value="GOC"/>
</dbReference>
<dbReference type="InterPro" id="IPR029044">
    <property type="entry name" value="Nucleotide-diphossugar_trans"/>
</dbReference>
<dbReference type="GO" id="GO:0051999">
    <property type="term" value="P:mannosyl-inositol phosphorylceramide biosynthetic process"/>
    <property type="evidence" value="ECO:0007669"/>
    <property type="project" value="TreeGrafter"/>
</dbReference>
<proteinExistence type="predicted"/>
<gene>
    <name evidence="2" type="ORF">SACS_1164</name>
</gene>
<sequence length="392" mass="44840">MSYPVITNIHQILILEDGELPVHLPQEIQRSQDAIVALYPEAQYHLWGGKQLRELIKREMSIEVLRAFDSLKPMAYQADLGRYIVLYLLGGLYVDLGVVLQNHWTFPSYRKIAAFKDAAFVSPNWTAIQNGLLWAEPKRLEFLQAIGDICHHCQEKYYGHNPLYPTGPVLLGKAFVRIALTEQGNNILSEQDIGQCICLTPEGTTNNLSYFSKSGNLVALRIKKVPGDLVHLGIKNGNNYNHLWNARCVYGEIKSHEIIQYWSAADQHIKPLGTANQNSNGICVSIPMKGRMNTGPYTTIPAGEYKLEIIFTEETKFFFITAEVAYGHKNKIFHKRNYFSWPRSKKTLFFPLTFRTYMENVEFRIKINKSFSGTLSGFRLVQPLLSKKKNEY</sequence>
<evidence type="ECO:0000313" key="2">
    <source>
        <dbReference type="EMBL" id="CDG33902.1"/>
    </source>
</evidence>
<dbReference type="PANTHER" id="PTHR32385:SF15">
    <property type="entry name" value="INOSITOL PHOSPHOCERAMIDE MANNOSYLTRANSFERASE 1"/>
    <property type="match status" value="1"/>
</dbReference>
<accession>A0A7U7G672</accession>
<dbReference type="Proteomes" id="UP000027590">
    <property type="component" value="Unassembled WGS sequence"/>
</dbReference>
<dbReference type="GO" id="GO:0000030">
    <property type="term" value="F:mannosyltransferase activity"/>
    <property type="evidence" value="ECO:0007669"/>
    <property type="project" value="TreeGrafter"/>
</dbReference>
<dbReference type="RefSeq" id="WP_152332666.1">
    <property type="nucleotide sequence ID" value="NZ_CBLY010000006.1"/>
</dbReference>
<evidence type="ECO:0000256" key="1">
    <source>
        <dbReference type="ARBA" id="ARBA00022679"/>
    </source>
</evidence>
<dbReference type="Gene3D" id="3.90.550.20">
    <property type="match status" value="1"/>
</dbReference>
<name>A0A7U7G672_9PROT</name>
<keyword evidence="1" id="KW-0808">Transferase</keyword>